<reference evidence="1" key="1">
    <citation type="journal article" date="2015" name="Nature">
        <title>Complex archaea that bridge the gap between prokaryotes and eukaryotes.</title>
        <authorList>
            <person name="Spang A."/>
            <person name="Saw J.H."/>
            <person name="Jorgensen S.L."/>
            <person name="Zaremba-Niedzwiedzka K."/>
            <person name="Martijn J."/>
            <person name="Lind A.E."/>
            <person name="van Eijk R."/>
            <person name="Schleper C."/>
            <person name="Guy L."/>
            <person name="Ettema T.J."/>
        </authorList>
    </citation>
    <scope>NUCLEOTIDE SEQUENCE</scope>
</reference>
<feature type="non-terminal residue" evidence="1">
    <location>
        <position position="64"/>
    </location>
</feature>
<dbReference type="AlphaFoldDB" id="A0A0F8Z393"/>
<organism evidence="1">
    <name type="scientific">marine sediment metagenome</name>
    <dbReference type="NCBI Taxonomy" id="412755"/>
    <lineage>
        <taxon>unclassified sequences</taxon>
        <taxon>metagenomes</taxon>
        <taxon>ecological metagenomes</taxon>
    </lineage>
</organism>
<gene>
    <name evidence="1" type="ORF">LCGC14_2822690</name>
</gene>
<protein>
    <submittedName>
        <fullName evidence="1">Uncharacterized protein</fullName>
    </submittedName>
</protein>
<sequence length="64" mass="6156">MPNGPFNPLTAPLTMIKQVGEQAAATISSLGSGMSQAASQGLDAIITGVPPLPGMPGAAPGAPT</sequence>
<dbReference type="EMBL" id="LAZR01053545">
    <property type="protein sequence ID" value="KKK80520.1"/>
    <property type="molecule type" value="Genomic_DNA"/>
</dbReference>
<comment type="caution">
    <text evidence="1">The sequence shown here is derived from an EMBL/GenBank/DDBJ whole genome shotgun (WGS) entry which is preliminary data.</text>
</comment>
<name>A0A0F8Z393_9ZZZZ</name>
<proteinExistence type="predicted"/>
<accession>A0A0F8Z393</accession>
<evidence type="ECO:0000313" key="1">
    <source>
        <dbReference type="EMBL" id="KKK80520.1"/>
    </source>
</evidence>